<evidence type="ECO:0000256" key="3">
    <source>
        <dbReference type="ARBA" id="ARBA00022692"/>
    </source>
</evidence>
<proteinExistence type="inferred from homology"/>
<evidence type="ECO:0000256" key="6">
    <source>
        <dbReference type="ARBA" id="ARBA00044504"/>
    </source>
</evidence>
<evidence type="ECO:0000313" key="10">
    <source>
        <dbReference type="Proteomes" id="UP000245207"/>
    </source>
</evidence>
<evidence type="ECO:0000256" key="4">
    <source>
        <dbReference type="ARBA" id="ARBA00022989"/>
    </source>
</evidence>
<evidence type="ECO:0000256" key="8">
    <source>
        <dbReference type="SAM" id="Phobius"/>
    </source>
</evidence>
<feature type="transmembrane region" description="Helical" evidence="8">
    <location>
        <begin position="335"/>
        <end position="357"/>
    </location>
</feature>
<dbReference type="AlphaFoldDB" id="A0A2U1P4Z8"/>
<comment type="similarity">
    <text evidence="6">Belongs to the major facilitator superfamily. Phosphate:H(+) symporter (TC 2.A.1.9) family.</text>
</comment>
<feature type="transmembrane region" description="Helical" evidence="8">
    <location>
        <begin position="241"/>
        <end position="261"/>
    </location>
</feature>
<dbReference type="Pfam" id="PF00854">
    <property type="entry name" value="PTR2"/>
    <property type="match status" value="3"/>
</dbReference>
<name>A0A2U1P4Z8_ARTAN</name>
<dbReference type="OrthoDB" id="8904098at2759"/>
<dbReference type="EMBL" id="PKPP01001669">
    <property type="protein sequence ID" value="PWA80828.1"/>
    <property type="molecule type" value="Genomic_DNA"/>
</dbReference>
<organism evidence="9 10">
    <name type="scientific">Artemisia annua</name>
    <name type="common">Sweet wormwood</name>
    <dbReference type="NCBI Taxonomy" id="35608"/>
    <lineage>
        <taxon>Eukaryota</taxon>
        <taxon>Viridiplantae</taxon>
        <taxon>Streptophyta</taxon>
        <taxon>Embryophyta</taxon>
        <taxon>Tracheophyta</taxon>
        <taxon>Spermatophyta</taxon>
        <taxon>Magnoliopsida</taxon>
        <taxon>eudicotyledons</taxon>
        <taxon>Gunneridae</taxon>
        <taxon>Pentapetalae</taxon>
        <taxon>asterids</taxon>
        <taxon>campanulids</taxon>
        <taxon>Asterales</taxon>
        <taxon>Asteraceae</taxon>
        <taxon>Asteroideae</taxon>
        <taxon>Anthemideae</taxon>
        <taxon>Artemisiinae</taxon>
        <taxon>Artemisia</taxon>
    </lineage>
</organism>
<evidence type="ECO:0000256" key="2">
    <source>
        <dbReference type="ARBA" id="ARBA00005982"/>
    </source>
</evidence>
<dbReference type="PANTHER" id="PTHR11654">
    <property type="entry name" value="OLIGOPEPTIDE TRANSPORTER-RELATED"/>
    <property type="match status" value="1"/>
</dbReference>
<dbReference type="InterPro" id="IPR036259">
    <property type="entry name" value="MFS_trans_sf"/>
</dbReference>
<feature type="transmembrane region" description="Helical" evidence="8">
    <location>
        <begin position="93"/>
        <end position="117"/>
    </location>
</feature>
<evidence type="ECO:0000313" key="9">
    <source>
        <dbReference type="EMBL" id="PWA80828.1"/>
    </source>
</evidence>
<evidence type="ECO:0000256" key="5">
    <source>
        <dbReference type="ARBA" id="ARBA00023136"/>
    </source>
</evidence>
<sequence length="462" mass="51447">MKMETATMEKQNSENTPTPKKKGGWRSIRYIIGNESFEKLASMSLVMNMTIYLRSNYNLSGIFLVNVVTIWMGTSNISSLAGAFISDAYIGRFYTLLAGSIVSLLGMGMMTLTAGIQHFKPPKCTNQPNCIQPENWQLGLLFTGLGLLALGARGLRPCGIAFGADQFDTNTPKGKKQLESFFNLWYLSFTLALIVALTRVVYIQTNISWVIGMIVDPSQVKSNGQARNKWRLCSIQQVENLKSVIGILPIWISGVGCMLVIDQKSTFGVLQAIQMTRTIGPRLRPKFTIPPGWMTEIAMITLSILIFIYEGIYVPKLTGIIEKKRRDSALSNDTYVAPLHVYLLIPQFALSGLAEAFACVTMMDFFTTRMPESMRTVASAVFFTSLSISSYLSSFLVNIIHKLSRTDRGMSWLGGHDVNKNRLDYYYYIITAPTKVVGAIDLQLVEVDAHDGESMSGRHHEV</sequence>
<reference evidence="9 10" key="1">
    <citation type="journal article" date="2018" name="Mol. Plant">
        <title>The genome of Artemisia annua provides insight into the evolution of Asteraceae family and artemisinin biosynthesis.</title>
        <authorList>
            <person name="Shen Q."/>
            <person name="Zhang L."/>
            <person name="Liao Z."/>
            <person name="Wang S."/>
            <person name="Yan T."/>
            <person name="Shi P."/>
            <person name="Liu M."/>
            <person name="Fu X."/>
            <person name="Pan Q."/>
            <person name="Wang Y."/>
            <person name="Lv Z."/>
            <person name="Lu X."/>
            <person name="Zhang F."/>
            <person name="Jiang W."/>
            <person name="Ma Y."/>
            <person name="Chen M."/>
            <person name="Hao X."/>
            <person name="Li L."/>
            <person name="Tang Y."/>
            <person name="Lv G."/>
            <person name="Zhou Y."/>
            <person name="Sun X."/>
            <person name="Brodelius P.E."/>
            <person name="Rose J.K.C."/>
            <person name="Tang K."/>
        </authorList>
    </citation>
    <scope>NUCLEOTIDE SEQUENCE [LARGE SCALE GENOMIC DNA]</scope>
    <source>
        <strain evidence="10">cv. Huhao1</strain>
        <tissue evidence="9">Leaf</tissue>
    </source>
</reference>
<dbReference type="GO" id="GO:0022857">
    <property type="term" value="F:transmembrane transporter activity"/>
    <property type="evidence" value="ECO:0007669"/>
    <property type="project" value="InterPro"/>
</dbReference>
<dbReference type="Gene3D" id="1.20.1250.20">
    <property type="entry name" value="MFS general substrate transporter like domains"/>
    <property type="match status" value="2"/>
</dbReference>
<comment type="subcellular location">
    <subcellularLocation>
        <location evidence="1">Membrane</location>
        <topology evidence="1">Multi-pass membrane protein</topology>
    </subcellularLocation>
</comment>
<evidence type="ECO:0000256" key="1">
    <source>
        <dbReference type="ARBA" id="ARBA00004141"/>
    </source>
</evidence>
<keyword evidence="10" id="KW-1185">Reference proteome</keyword>
<evidence type="ECO:0000256" key="7">
    <source>
        <dbReference type="SAM" id="MobiDB-lite"/>
    </source>
</evidence>
<feature type="transmembrane region" description="Helical" evidence="8">
    <location>
        <begin position="138"/>
        <end position="164"/>
    </location>
</feature>
<feature type="transmembrane region" description="Helical" evidence="8">
    <location>
        <begin position="57"/>
        <end position="73"/>
    </location>
</feature>
<feature type="compositionally biased region" description="Polar residues" evidence="7">
    <location>
        <begin position="8"/>
        <end position="18"/>
    </location>
</feature>
<evidence type="ECO:0008006" key="11">
    <source>
        <dbReference type="Google" id="ProtNLM"/>
    </source>
</evidence>
<dbReference type="GO" id="GO:0016020">
    <property type="term" value="C:membrane"/>
    <property type="evidence" value="ECO:0007669"/>
    <property type="project" value="UniProtKB-SubCell"/>
</dbReference>
<keyword evidence="4 8" id="KW-1133">Transmembrane helix</keyword>
<accession>A0A2U1P4Z8</accession>
<dbReference type="Proteomes" id="UP000245207">
    <property type="component" value="Unassembled WGS sequence"/>
</dbReference>
<feature type="region of interest" description="Disordered" evidence="7">
    <location>
        <begin position="1"/>
        <end position="22"/>
    </location>
</feature>
<keyword evidence="3 8" id="KW-0812">Transmembrane</keyword>
<dbReference type="InterPro" id="IPR000109">
    <property type="entry name" value="POT_fam"/>
</dbReference>
<feature type="transmembrane region" description="Helical" evidence="8">
    <location>
        <begin position="184"/>
        <end position="203"/>
    </location>
</feature>
<comment type="similarity">
    <text evidence="2">Belongs to the major facilitator superfamily. Proton-dependent oligopeptide transporter (POT/PTR) (TC 2.A.17) family.</text>
</comment>
<keyword evidence="5 8" id="KW-0472">Membrane</keyword>
<feature type="transmembrane region" description="Helical" evidence="8">
    <location>
        <begin position="293"/>
        <end position="314"/>
    </location>
</feature>
<comment type="caution">
    <text evidence="9">The sequence shown here is derived from an EMBL/GenBank/DDBJ whole genome shotgun (WGS) entry which is preliminary data.</text>
</comment>
<dbReference type="SUPFAM" id="SSF103473">
    <property type="entry name" value="MFS general substrate transporter"/>
    <property type="match status" value="1"/>
</dbReference>
<protein>
    <recommendedName>
        <fullName evidence="11">Proton-dependent oligopeptide transporter family</fullName>
    </recommendedName>
</protein>
<feature type="transmembrane region" description="Helical" evidence="8">
    <location>
        <begin position="377"/>
        <end position="400"/>
    </location>
</feature>
<gene>
    <name evidence="9" type="ORF">CTI12_AA193230</name>
</gene>